<dbReference type="Proteomes" id="UP000078090">
    <property type="component" value="Unassembled WGS sequence"/>
</dbReference>
<comment type="caution">
    <text evidence="1">The sequence shown here is derived from an EMBL/GenBank/DDBJ whole genome shotgun (WGS) entry which is preliminary data.</text>
</comment>
<organism evidence="1 2">
    <name type="scientific">Methylomonas methanica</name>
    <dbReference type="NCBI Taxonomy" id="421"/>
    <lineage>
        <taxon>Bacteria</taxon>
        <taxon>Pseudomonadati</taxon>
        <taxon>Pseudomonadota</taxon>
        <taxon>Gammaproteobacteria</taxon>
        <taxon>Methylococcales</taxon>
        <taxon>Methylococcaceae</taxon>
        <taxon>Methylomonas</taxon>
    </lineage>
</organism>
<accession>A0A177MKW9</accession>
<dbReference type="EMBL" id="LUUG01000063">
    <property type="protein sequence ID" value="OAI05570.1"/>
    <property type="molecule type" value="Genomic_DNA"/>
</dbReference>
<sequence length="105" mass="12539">MSEIIPFPVPNKQQKSDLDAVIDEALKAIPRQDREKLRFELIKTIDSYDAFFSEWSLSLPEDSNETLRKQIYEIAHQEHDRKIQMLKDIMRLKIKVLVAEYQHRK</sequence>
<dbReference type="RefSeq" id="WP_064008293.1">
    <property type="nucleotide sequence ID" value="NZ_LUUG01000063.1"/>
</dbReference>
<evidence type="ECO:0000313" key="2">
    <source>
        <dbReference type="Proteomes" id="UP000078090"/>
    </source>
</evidence>
<dbReference type="OrthoDB" id="5572076at2"/>
<gene>
    <name evidence="1" type="ORF">A1332_12545</name>
</gene>
<protein>
    <submittedName>
        <fullName evidence="1">Uncharacterized protein</fullName>
    </submittedName>
</protein>
<evidence type="ECO:0000313" key="1">
    <source>
        <dbReference type="EMBL" id="OAI05570.1"/>
    </source>
</evidence>
<name>A0A177MKW9_METMH</name>
<proteinExistence type="predicted"/>
<reference evidence="1 2" key="1">
    <citation type="submission" date="2016-03" db="EMBL/GenBank/DDBJ databases">
        <authorList>
            <person name="Ploux O."/>
        </authorList>
    </citation>
    <scope>NUCLEOTIDE SEQUENCE [LARGE SCALE GENOMIC DNA]</scope>
    <source>
        <strain evidence="1 2">R-45363</strain>
    </source>
</reference>
<dbReference type="AlphaFoldDB" id="A0A177MKW9"/>